<accession>A0ACD5X928</accession>
<sequence length="422" mass="44645">MWQPKTLLLAVTALICVLACTVAGDRTGMPLVTAITKDAATSLYTAPLMSGNPLVLDLSGPIIWSTCPTGHSTLDCNNVDCMRAHRFHPPNCPHTGFGKPDDDDPYRCKCTAHPHNPVSGDTTSGDVTRSELSANATDGKNPLGPVSFTAVTSCAPDSLLANLPAGAVGVAGLARSGLSFPGQVAGKQGVSSSFALCLPSRGTGVAMFGGGTLFLNQVGWPFNTTTLVSYTPLRTYKESPGYFMSANRGILVNRAQQVPLPMDAPLTIGLSSTVPYTEVRPDVYRPFIKAWDQAMVWTAKVAPPPGVPFELCYPSSKLSLTRFGYFVPDVTLLLDGGAGWTLRGGNTMMWVDGGNLACFAFAEMKEGNTGYGGHEAPAMVIGTLQMEDNVVVFDQENLRLGFTGILTGRGFSCSNFNFTVPA</sequence>
<keyword evidence="2" id="KW-1185">Reference proteome</keyword>
<dbReference type="Proteomes" id="UP001732700">
    <property type="component" value="Chromosome 4D"/>
</dbReference>
<organism evidence="1 2">
    <name type="scientific">Avena sativa</name>
    <name type="common">Oat</name>
    <dbReference type="NCBI Taxonomy" id="4498"/>
    <lineage>
        <taxon>Eukaryota</taxon>
        <taxon>Viridiplantae</taxon>
        <taxon>Streptophyta</taxon>
        <taxon>Embryophyta</taxon>
        <taxon>Tracheophyta</taxon>
        <taxon>Spermatophyta</taxon>
        <taxon>Magnoliopsida</taxon>
        <taxon>Liliopsida</taxon>
        <taxon>Poales</taxon>
        <taxon>Poaceae</taxon>
        <taxon>BOP clade</taxon>
        <taxon>Pooideae</taxon>
        <taxon>Poodae</taxon>
        <taxon>Poeae</taxon>
        <taxon>Poeae Chloroplast Group 1 (Aveneae type)</taxon>
        <taxon>Aveninae</taxon>
        <taxon>Avena</taxon>
    </lineage>
</organism>
<dbReference type="EnsemblPlants" id="AVESA.00010b.r2.4DG0774610.1">
    <property type="protein sequence ID" value="AVESA.00010b.r2.4DG0774610.1.CDS.1"/>
    <property type="gene ID" value="AVESA.00010b.r2.4DG0774610"/>
</dbReference>
<reference evidence="1" key="2">
    <citation type="submission" date="2025-09" db="UniProtKB">
        <authorList>
            <consortium name="EnsemblPlants"/>
        </authorList>
    </citation>
    <scope>IDENTIFICATION</scope>
</reference>
<protein>
    <submittedName>
        <fullName evidence="1">Uncharacterized protein</fullName>
    </submittedName>
</protein>
<proteinExistence type="predicted"/>
<reference evidence="1" key="1">
    <citation type="submission" date="2021-05" db="EMBL/GenBank/DDBJ databases">
        <authorList>
            <person name="Scholz U."/>
            <person name="Mascher M."/>
            <person name="Fiebig A."/>
        </authorList>
    </citation>
    <scope>NUCLEOTIDE SEQUENCE [LARGE SCALE GENOMIC DNA]</scope>
</reference>
<evidence type="ECO:0000313" key="1">
    <source>
        <dbReference type="EnsemblPlants" id="AVESA.00010b.r2.4DG0774610.1.CDS.1"/>
    </source>
</evidence>
<name>A0ACD5X928_AVESA</name>
<evidence type="ECO:0000313" key="2">
    <source>
        <dbReference type="Proteomes" id="UP001732700"/>
    </source>
</evidence>